<dbReference type="STRING" id="565045.NOR51B_2935"/>
<keyword evidence="1" id="KW-0521">NADP</keyword>
<evidence type="ECO:0000313" key="4">
    <source>
        <dbReference type="EMBL" id="EED36982.1"/>
    </source>
</evidence>
<dbReference type="Proteomes" id="UP000004699">
    <property type="component" value="Unassembled WGS sequence"/>
</dbReference>
<evidence type="ECO:0000259" key="3">
    <source>
        <dbReference type="SMART" id="SM00829"/>
    </source>
</evidence>
<evidence type="ECO:0000256" key="2">
    <source>
        <dbReference type="ARBA" id="ARBA00023002"/>
    </source>
</evidence>
<dbReference type="RefSeq" id="WP_009021723.1">
    <property type="nucleotide sequence ID" value="NZ_DS999411.1"/>
</dbReference>
<dbReference type="Pfam" id="PF08240">
    <property type="entry name" value="ADH_N"/>
    <property type="match status" value="1"/>
</dbReference>
<dbReference type="eggNOG" id="COG0604">
    <property type="taxonomic scope" value="Bacteria"/>
</dbReference>
<accession>B8KTN0</accession>
<dbReference type="SUPFAM" id="SSF51735">
    <property type="entry name" value="NAD(P)-binding Rossmann-fold domains"/>
    <property type="match status" value="1"/>
</dbReference>
<gene>
    <name evidence="4" type="ORF">NOR51B_2935</name>
</gene>
<dbReference type="SUPFAM" id="SSF50129">
    <property type="entry name" value="GroES-like"/>
    <property type="match status" value="1"/>
</dbReference>
<dbReference type="InterPro" id="IPR036291">
    <property type="entry name" value="NAD(P)-bd_dom_sf"/>
</dbReference>
<dbReference type="PANTHER" id="PTHR48106">
    <property type="entry name" value="QUINONE OXIDOREDUCTASE PIG3-RELATED"/>
    <property type="match status" value="1"/>
</dbReference>
<dbReference type="InterPro" id="IPR013154">
    <property type="entry name" value="ADH-like_N"/>
</dbReference>
<dbReference type="InterPro" id="IPR013149">
    <property type="entry name" value="ADH-like_C"/>
</dbReference>
<sequence>MNTATQRTFAHIEDDQSVSLHTDAIPTPSNGEVLIEVAFAGINRADLLQRKGLYPAPADASPVMGLEVSGIVLATGDDVDPLKVGDKVCALTHGGGYASHCIARADHCISVPENLSLEQAAALPEALLTVWSNVFVRAGFSAGERLLMSGGTSGIGTLGIQMAVAMGGEVVSIAGSDEKCEMLRQLGCKAVINYRDQDLREAFDEAGYSGKIDVVLDMVGGDFTSTCFDLAAVDGRIVCIGIMGGVKSQINLATLFMKRLTLTGSTLRRLSTEDKTQAFIDIRTHIVPLIAEGRIQPVIHATYPLAAALEAQEAMQTGTHTGKLLLDCQIDLA</sequence>
<evidence type="ECO:0000313" key="5">
    <source>
        <dbReference type="Proteomes" id="UP000004699"/>
    </source>
</evidence>
<proteinExistence type="predicted"/>
<dbReference type="HOGENOM" id="CLU_026673_3_4_6"/>
<dbReference type="CDD" id="cd05276">
    <property type="entry name" value="p53_inducible_oxidoreductase"/>
    <property type="match status" value="1"/>
</dbReference>
<dbReference type="InterPro" id="IPR020843">
    <property type="entry name" value="ER"/>
</dbReference>
<dbReference type="Gene3D" id="3.40.50.720">
    <property type="entry name" value="NAD(P)-binding Rossmann-like Domain"/>
    <property type="match status" value="1"/>
</dbReference>
<protein>
    <submittedName>
        <fullName evidence="4">Alcohol dehydrogenase, zinc-binding</fullName>
    </submittedName>
</protein>
<dbReference type="Gene3D" id="3.90.180.10">
    <property type="entry name" value="Medium-chain alcohol dehydrogenases, catalytic domain"/>
    <property type="match status" value="1"/>
</dbReference>
<name>B8KTN0_9GAMM</name>
<dbReference type="InterPro" id="IPR014189">
    <property type="entry name" value="Quinone_OxRdtase_PIG3"/>
</dbReference>
<dbReference type="GO" id="GO:0070402">
    <property type="term" value="F:NADPH binding"/>
    <property type="evidence" value="ECO:0007669"/>
    <property type="project" value="TreeGrafter"/>
</dbReference>
<reference evidence="5" key="1">
    <citation type="journal article" date="2013" name="BMC Microbiol.">
        <title>Taxonomy and evolution of bacteriochlorophyll a-containing members of the OM60/NOR5 clade of marine gammaproteobacteria: description of Luminiphilus syltensis gen. nov., sp. nov., reclassification of Haliea rubra as Pseudohaliea rubra gen. nov., comb. nov., and emendation of Chromatocurvus halotolerans.</title>
        <authorList>
            <person name="Spring S."/>
            <person name="Riedel T."/>
            <person name="Sproer C."/>
            <person name="Yan S."/>
            <person name="Harder J."/>
            <person name="Fuchs B.M."/>
        </authorList>
    </citation>
    <scope>NUCLEOTIDE SEQUENCE [LARGE SCALE GENOMIC DNA]</scope>
    <source>
        <strain evidence="5">NOR51-B</strain>
    </source>
</reference>
<dbReference type="NCBIfam" id="TIGR02824">
    <property type="entry name" value="quinone_pig3"/>
    <property type="match status" value="1"/>
</dbReference>
<dbReference type="SMART" id="SM00829">
    <property type="entry name" value="PKS_ER"/>
    <property type="match status" value="1"/>
</dbReference>
<dbReference type="AlphaFoldDB" id="B8KTN0"/>
<evidence type="ECO:0000256" key="1">
    <source>
        <dbReference type="ARBA" id="ARBA00022857"/>
    </source>
</evidence>
<dbReference type="GO" id="GO:0016651">
    <property type="term" value="F:oxidoreductase activity, acting on NAD(P)H"/>
    <property type="evidence" value="ECO:0007669"/>
    <property type="project" value="TreeGrafter"/>
</dbReference>
<dbReference type="InterPro" id="IPR011032">
    <property type="entry name" value="GroES-like_sf"/>
</dbReference>
<dbReference type="Pfam" id="PF00107">
    <property type="entry name" value="ADH_zinc_N"/>
    <property type="match status" value="1"/>
</dbReference>
<feature type="domain" description="Enoyl reductase (ER)" evidence="3">
    <location>
        <begin position="13"/>
        <end position="326"/>
    </location>
</feature>
<keyword evidence="2" id="KW-0560">Oxidoreductase</keyword>
<dbReference type="EMBL" id="DS999411">
    <property type="protein sequence ID" value="EED36982.1"/>
    <property type="molecule type" value="Genomic_DNA"/>
</dbReference>
<keyword evidence="5" id="KW-1185">Reference proteome</keyword>
<dbReference type="PANTHER" id="PTHR48106:SF8">
    <property type="entry name" value="OS02G0805600 PROTEIN"/>
    <property type="match status" value="1"/>
</dbReference>
<dbReference type="OrthoDB" id="9785812at2"/>
<organism evidence="4 5">
    <name type="scientific">Luminiphilus syltensis NOR5-1B</name>
    <dbReference type="NCBI Taxonomy" id="565045"/>
    <lineage>
        <taxon>Bacteria</taxon>
        <taxon>Pseudomonadati</taxon>
        <taxon>Pseudomonadota</taxon>
        <taxon>Gammaproteobacteria</taxon>
        <taxon>Cellvibrionales</taxon>
        <taxon>Halieaceae</taxon>
        <taxon>Luminiphilus</taxon>
    </lineage>
</organism>